<accession>A0A9P6VXI2</accession>
<dbReference type="EMBL" id="PUHQ01000073">
    <property type="protein sequence ID" value="KAG0657953.1"/>
    <property type="molecule type" value="Genomic_DNA"/>
</dbReference>
<name>A0A9P6VXI2_RHOMI</name>
<keyword evidence="3" id="KW-1185">Reference proteome</keyword>
<reference evidence="2 3" key="1">
    <citation type="submission" date="2020-11" db="EMBL/GenBank/DDBJ databases">
        <title>Kefir isolates.</title>
        <authorList>
            <person name="Marcisauskas S."/>
            <person name="Kim Y."/>
            <person name="Blasche S."/>
        </authorList>
    </citation>
    <scope>NUCLEOTIDE SEQUENCE [LARGE SCALE GENOMIC DNA]</scope>
    <source>
        <strain evidence="2 3">KR</strain>
    </source>
</reference>
<dbReference type="Proteomes" id="UP000777482">
    <property type="component" value="Unassembled WGS sequence"/>
</dbReference>
<evidence type="ECO:0000313" key="3">
    <source>
        <dbReference type="Proteomes" id="UP000777482"/>
    </source>
</evidence>
<dbReference type="OrthoDB" id="2530128at2759"/>
<dbReference type="GO" id="GO:0004525">
    <property type="term" value="F:ribonuclease III activity"/>
    <property type="evidence" value="ECO:0007669"/>
    <property type="project" value="InterPro"/>
</dbReference>
<dbReference type="InterPro" id="IPR036389">
    <property type="entry name" value="RNase_III_sf"/>
</dbReference>
<dbReference type="Gene3D" id="1.10.1520.10">
    <property type="entry name" value="Ribonuclease III domain"/>
    <property type="match status" value="1"/>
</dbReference>
<protein>
    <recommendedName>
        <fullName evidence="1">RNase III domain-containing protein</fullName>
    </recommendedName>
</protein>
<comment type="caution">
    <text evidence="2">The sequence shown here is derived from an EMBL/GenBank/DDBJ whole genome shotgun (WGS) entry which is preliminary data.</text>
</comment>
<dbReference type="GO" id="GO:0006396">
    <property type="term" value="P:RNA processing"/>
    <property type="evidence" value="ECO:0007669"/>
    <property type="project" value="InterPro"/>
</dbReference>
<sequence>MAAPNAPSSPPVDLRQRYSVPEHWADPTMYFDPDRLPPLPPIPDAALARQAFRHRSSPLLQPGEPYDRNLNSYEPLEGIGDRLINYAAYKCLRQQFAGATATILGDVTRRLVTNSTFSYLSSAYGLLDRLEFGYSDNLTRNQKVAADLFEAYVGALDKGLVRPRPNRSPPRRRDPGVDQVKRYWNASDLR</sequence>
<dbReference type="CDD" id="cd00593">
    <property type="entry name" value="RIBOc"/>
    <property type="match status" value="1"/>
</dbReference>
<dbReference type="SUPFAM" id="SSF69065">
    <property type="entry name" value="RNase III domain-like"/>
    <property type="match status" value="1"/>
</dbReference>
<dbReference type="AlphaFoldDB" id="A0A9P6VXI2"/>
<organism evidence="2 3">
    <name type="scientific">Rhodotorula mucilaginosa</name>
    <name type="common">Yeast</name>
    <name type="synonym">Rhodotorula rubra</name>
    <dbReference type="NCBI Taxonomy" id="5537"/>
    <lineage>
        <taxon>Eukaryota</taxon>
        <taxon>Fungi</taxon>
        <taxon>Dikarya</taxon>
        <taxon>Basidiomycota</taxon>
        <taxon>Pucciniomycotina</taxon>
        <taxon>Microbotryomycetes</taxon>
        <taxon>Sporidiobolales</taxon>
        <taxon>Sporidiobolaceae</taxon>
        <taxon>Rhodotorula</taxon>
    </lineage>
</organism>
<feature type="domain" description="RNase III" evidence="1">
    <location>
        <begin position="44"/>
        <end position="156"/>
    </location>
</feature>
<dbReference type="PROSITE" id="PS50142">
    <property type="entry name" value="RNASE_3_2"/>
    <property type="match status" value="1"/>
</dbReference>
<dbReference type="Pfam" id="PF00636">
    <property type="entry name" value="Ribonuclease_3"/>
    <property type="match status" value="1"/>
</dbReference>
<gene>
    <name evidence="2" type="ORF">C6P46_006125</name>
</gene>
<evidence type="ECO:0000259" key="1">
    <source>
        <dbReference type="PROSITE" id="PS50142"/>
    </source>
</evidence>
<evidence type="ECO:0000313" key="2">
    <source>
        <dbReference type="EMBL" id="KAG0657953.1"/>
    </source>
</evidence>
<dbReference type="InterPro" id="IPR000999">
    <property type="entry name" value="RNase_III_dom"/>
</dbReference>
<proteinExistence type="predicted"/>